<dbReference type="Pfam" id="PF12680">
    <property type="entry name" value="SnoaL_2"/>
    <property type="match status" value="1"/>
</dbReference>
<gene>
    <name evidence="2" type="ORF">UFOPK1440_01136</name>
</gene>
<dbReference type="InterPro" id="IPR032710">
    <property type="entry name" value="NTF2-like_dom_sf"/>
</dbReference>
<dbReference type="Gene3D" id="3.10.450.50">
    <property type="match status" value="1"/>
</dbReference>
<name>A0A6J6CHD8_9ZZZZ</name>
<reference evidence="2" key="1">
    <citation type="submission" date="2020-05" db="EMBL/GenBank/DDBJ databases">
        <authorList>
            <person name="Chiriac C."/>
            <person name="Salcher M."/>
            <person name="Ghai R."/>
            <person name="Kavagutti S V."/>
        </authorList>
    </citation>
    <scope>NUCLEOTIDE SEQUENCE</scope>
</reference>
<protein>
    <submittedName>
        <fullName evidence="2">Unannotated protein</fullName>
    </submittedName>
</protein>
<dbReference type="AlphaFoldDB" id="A0A6J6CHD8"/>
<evidence type="ECO:0000259" key="1">
    <source>
        <dbReference type="Pfam" id="PF12680"/>
    </source>
</evidence>
<dbReference type="SUPFAM" id="SSF54427">
    <property type="entry name" value="NTF2-like"/>
    <property type="match status" value="1"/>
</dbReference>
<dbReference type="InterPro" id="IPR037401">
    <property type="entry name" value="SnoaL-like"/>
</dbReference>
<dbReference type="EMBL" id="CAEZSP010000090">
    <property type="protein sequence ID" value="CAB4550932.1"/>
    <property type="molecule type" value="Genomic_DNA"/>
</dbReference>
<evidence type="ECO:0000313" key="2">
    <source>
        <dbReference type="EMBL" id="CAB4550932.1"/>
    </source>
</evidence>
<sequence length="174" mass="19460">MKVLSLVIVLISSVLAANAQSLNIYHNSVKKSVRNNFKAIEEHRPEEIMSGISDITLEHTFAGDNSLSGTRHDKESVLRWFKRVNIVLPELKFEITDIQVKGGLANTLVIARWTATCRLLNGEPYENKGVHFITLKWGKAVKFDVYENTKVVSHGLDVQFEAGIKEAKASKIVS</sequence>
<accession>A0A6J6CHD8</accession>
<proteinExistence type="predicted"/>
<feature type="domain" description="SnoaL-like" evidence="1">
    <location>
        <begin position="34"/>
        <end position="142"/>
    </location>
</feature>
<organism evidence="2">
    <name type="scientific">freshwater metagenome</name>
    <dbReference type="NCBI Taxonomy" id="449393"/>
    <lineage>
        <taxon>unclassified sequences</taxon>
        <taxon>metagenomes</taxon>
        <taxon>ecological metagenomes</taxon>
    </lineage>
</organism>